<feature type="region of interest" description="Disordered" evidence="1">
    <location>
        <begin position="109"/>
        <end position="141"/>
    </location>
</feature>
<accession>A0A9Q3GKY3</accession>
<evidence type="ECO:0000313" key="2">
    <source>
        <dbReference type="EMBL" id="MBW0470770.1"/>
    </source>
</evidence>
<name>A0A9Q3GKY3_9BASI</name>
<keyword evidence="3" id="KW-1185">Reference proteome</keyword>
<organism evidence="2 3">
    <name type="scientific">Austropuccinia psidii MF-1</name>
    <dbReference type="NCBI Taxonomy" id="1389203"/>
    <lineage>
        <taxon>Eukaryota</taxon>
        <taxon>Fungi</taxon>
        <taxon>Dikarya</taxon>
        <taxon>Basidiomycota</taxon>
        <taxon>Pucciniomycotina</taxon>
        <taxon>Pucciniomycetes</taxon>
        <taxon>Pucciniales</taxon>
        <taxon>Sphaerophragmiaceae</taxon>
        <taxon>Austropuccinia</taxon>
    </lineage>
</organism>
<feature type="region of interest" description="Disordered" evidence="1">
    <location>
        <begin position="1"/>
        <end position="69"/>
    </location>
</feature>
<dbReference type="Proteomes" id="UP000765509">
    <property type="component" value="Unassembled WGS sequence"/>
</dbReference>
<feature type="compositionally biased region" description="Basic and acidic residues" evidence="1">
    <location>
        <begin position="7"/>
        <end position="16"/>
    </location>
</feature>
<feature type="compositionally biased region" description="Polar residues" evidence="1">
    <location>
        <begin position="109"/>
        <end position="120"/>
    </location>
</feature>
<dbReference type="AlphaFoldDB" id="A0A9Q3GKY3"/>
<dbReference type="EMBL" id="AVOT02002540">
    <property type="protein sequence ID" value="MBW0470770.1"/>
    <property type="molecule type" value="Genomic_DNA"/>
</dbReference>
<comment type="caution">
    <text evidence="2">The sequence shown here is derived from an EMBL/GenBank/DDBJ whole genome shotgun (WGS) entry which is preliminary data.</text>
</comment>
<evidence type="ECO:0000313" key="3">
    <source>
        <dbReference type="Proteomes" id="UP000765509"/>
    </source>
</evidence>
<proteinExistence type="predicted"/>
<protein>
    <submittedName>
        <fullName evidence="2">Uncharacterized protein</fullName>
    </submittedName>
</protein>
<gene>
    <name evidence="2" type="ORF">O181_010485</name>
</gene>
<evidence type="ECO:0000256" key="1">
    <source>
        <dbReference type="SAM" id="MobiDB-lite"/>
    </source>
</evidence>
<reference evidence="2" key="1">
    <citation type="submission" date="2021-03" db="EMBL/GenBank/DDBJ databases">
        <title>Draft genome sequence of rust myrtle Austropuccinia psidii MF-1, a brazilian biotype.</title>
        <authorList>
            <person name="Quecine M.C."/>
            <person name="Pachon D.M.R."/>
            <person name="Bonatelli M.L."/>
            <person name="Correr F.H."/>
            <person name="Franceschini L.M."/>
            <person name="Leite T.F."/>
            <person name="Margarido G.R.A."/>
            <person name="Almeida C.A."/>
            <person name="Ferrarezi J.A."/>
            <person name="Labate C.A."/>
        </authorList>
    </citation>
    <scope>NUCLEOTIDE SEQUENCE</scope>
    <source>
        <strain evidence="2">MF-1</strain>
    </source>
</reference>
<sequence>MPVQHSPPERKTRSQERTQANLTQKLRAPLDGAPEVPQLRAHGLSRSSSKGLCRYDEEEGPEGTEVLPAPVGAFEGAGGTTLAQYNRAACPKSETSLFDIMQQMTQTMANLQADSSSESSRPPDLKTLSMKAPDCFDGTQP</sequence>